<reference evidence="2 3" key="1">
    <citation type="submission" date="2017-06" db="EMBL/GenBank/DDBJ databases">
        <authorList>
            <person name="Chamberlain C."/>
            <person name="Harders C."/>
            <person name="Smith S."/>
            <person name="Stukey J."/>
            <person name="Best A."/>
            <person name="Garlena R.A."/>
            <person name="Russell D.A."/>
            <person name="Pope W.H."/>
            <person name="Jacobs-Sera D."/>
            <person name="Hendrix R.W."/>
            <person name="Hatfull G.F."/>
        </authorList>
    </citation>
    <scope>NUCLEOTIDE SEQUENCE [LARGE SCALE GENOMIC DNA]</scope>
</reference>
<dbReference type="KEGG" id="vg:60323275"/>
<dbReference type="Proteomes" id="UP000221202">
    <property type="component" value="Segment"/>
</dbReference>
<dbReference type="RefSeq" id="YP_009951833.1">
    <property type="nucleotide sequence ID" value="NC_051605.1"/>
</dbReference>
<evidence type="ECO:0000313" key="2">
    <source>
        <dbReference type="EMBL" id="ASR85666.1"/>
    </source>
</evidence>
<proteinExistence type="predicted"/>
<dbReference type="EMBL" id="MF324915">
    <property type="protein sequence ID" value="ASR85666.1"/>
    <property type="molecule type" value="Genomic_DNA"/>
</dbReference>
<accession>A0A222ZLS2</accession>
<name>A0A222ZLS2_9CAUD</name>
<dbReference type="InterPro" id="IPR002109">
    <property type="entry name" value="Glutaredoxin"/>
</dbReference>
<dbReference type="InterPro" id="IPR036249">
    <property type="entry name" value="Thioredoxin-like_sf"/>
</dbReference>
<dbReference type="GeneID" id="60323275"/>
<dbReference type="Gene3D" id="3.40.30.10">
    <property type="entry name" value="Glutaredoxin"/>
    <property type="match status" value="1"/>
</dbReference>
<dbReference type="SUPFAM" id="SSF52833">
    <property type="entry name" value="Thioredoxin-like"/>
    <property type="match status" value="1"/>
</dbReference>
<gene>
    <name evidence="2" type="primary">65</name>
    <name evidence="2" type="ORF">SEA_AMGINE_65</name>
</gene>
<dbReference type="Pfam" id="PF00462">
    <property type="entry name" value="Glutaredoxin"/>
    <property type="match status" value="1"/>
</dbReference>
<evidence type="ECO:0000259" key="1">
    <source>
        <dbReference type="Pfam" id="PF00462"/>
    </source>
</evidence>
<dbReference type="CDD" id="cd02976">
    <property type="entry name" value="NrdH"/>
    <property type="match status" value="1"/>
</dbReference>
<protein>
    <submittedName>
        <fullName evidence="2">NrdH-like glutaredoxin</fullName>
    </submittedName>
</protein>
<organism evidence="2 3">
    <name type="scientific">Mycobacterium phage Amgine</name>
    <dbReference type="NCBI Taxonomy" id="2015817"/>
    <lineage>
        <taxon>Viruses</taxon>
        <taxon>Duplodnaviria</taxon>
        <taxon>Heunggongvirae</taxon>
        <taxon>Uroviricota</taxon>
        <taxon>Caudoviricetes</taxon>
        <taxon>Weiservirinae</taxon>
        <taxon>Amginevirus</taxon>
        <taxon>Amginevirus amgine</taxon>
    </lineage>
</organism>
<feature type="domain" description="Glutaredoxin" evidence="1">
    <location>
        <begin position="25"/>
        <end position="79"/>
    </location>
</feature>
<evidence type="ECO:0000313" key="3">
    <source>
        <dbReference type="Proteomes" id="UP000221202"/>
    </source>
</evidence>
<keyword evidence="3" id="KW-1185">Reference proteome</keyword>
<sequence>MARFDVTGSLCLSSNFNGIGAPEMITVYTTGPTCHKCTLTKRALTKGGVEFDEVRLDQADESVAARFIAAGHTTAPVVVDKLTDTMWSDFRGDMIKASIEARR</sequence>